<organism evidence="2 3">
    <name type="scientific">Posidoniimonas polymericola</name>
    <dbReference type="NCBI Taxonomy" id="2528002"/>
    <lineage>
        <taxon>Bacteria</taxon>
        <taxon>Pseudomonadati</taxon>
        <taxon>Planctomycetota</taxon>
        <taxon>Planctomycetia</taxon>
        <taxon>Pirellulales</taxon>
        <taxon>Lacipirellulaceae</taxon>
        <taxon>Posidoniimonas</taxon>
    </lineage>
</organism>
<dbReference type="InterPro" id="IPR011453">
    <property type="entry name" value="DUF1559"/>
</dbReference>
<reference evidence="2 3" key="1">
    <citation type="submission" date="2019-02" db="EMBL/GenBank/DDBJ databases">
        <title>Deep-cultivation of Planctomycetes and their phenomic and genomic characterization uncovers novel biology.</title>
        <authorList>
            <person name="Wiegand S."/>
            <person name="Jogler M."/>
            <person name="Boedeker C."/>
            <person name="Pinto D."/>
            <person name="Vollmers J."/>
            <person name="Rivas-Marin E."/>
            <person name="Kohn T."/>
            <person name="Peeters S.H."/>
            <person name="Heuer A."/>
            <person name="Rast P."/>
            <person name="Oberbeckmann S."/>
            <person name="Bunk B."/>
            <person name="Jeske O."/>
            <person name="Meyerdierks A."/>
            <person name="Storesund J.E."/>
            <person name="Kallscheuer N."/>
            <person name="Luecker S."/>
            <person name="Lage O.M."/>
            <person name="Pohl T."/>
            <person name="Merkel B.J."/>
            <person name="Hornburger P."/>
            <person name="Mueller R.-W."/>
            <person name="Bruemmer F."/>
            <person name="Labrenz M."/>
            <person name="Spormann A.M."/>
            <person name="Op Den Camp H."/>
            <person name="Overmann J."/>
            <person name="Amann R."/>
            <person name="Jetten M.S.M."/>
            <person name="Mascher T."/>
            <person name="Medema M.H."/>
            <person name="Devos D.P."/>
            <person name="Kaster A.-K."/>
            <person name="Ovreas L."/>
            <person name="Rohde M."/>
            <person name="Galperin M.Y."/>
            <person name="Jogler C."/>
        </authorList>
    </citation>
    <scope>NUCLEOTIDE SEQUENCE [LARGE SCALE GENOMIC DNA]</scope>
    <source>
        <strain evidence="2 3">Pla123a</strain>
    </source>
</reference>
<feature type="domain" description="DUF1559" evidence="1">
    <location>
        <begin position="31"/>
        <end position="88"/>
    </location>
</feature>
<dbReference type="PROSITE" id="PS00409">
    <property type="entry name" value="PROKAR_NTER_METHYL"/>
    <property type="match status" value="1"/>
</dbReference>
<dbReference type="RefSeq" id="WP_146589620.1">
    <property type="nucleotide sequence ID" value="NZ_SJPO01000009.1"/>
</dbReference>
<accession>A0A5C5YHZ6</accession>
<dbReference type="OrthoDB" id="267378at2"/>
<name>A0A5C5YHZ6_9BACT</name>
<proteinExistence type="predicted"/>
<evidence type="ECO:0000259" key="1">
    <source>
        <dbReference type="Pfam" id="PF07596"/>
    </source>
</evidence>
<dbReference type="EMBL" id="SJPO01000009">
    <property type="protein sequence ID" value="TWT73802.1"/>
    <property type="molecule type" value="Genomic_DNA"/>
</dbReference>
<dbReference type="AlphaFoldDB" id="A0A5C5YHZ6"/>
<dbReference type="PANTHER" id="PTHR30093:SF2">
    <property type="entry name" value="TYPE II SECRETION SYSTEM PROTEIN H"/>
    <property type="match status" value="1"/>
</dbReference>
<keyword evidence="3" id="KW-1185">Reference proteome</keyword>
<dbReference type="NCBIfam" id="TIGR02532">
    <property type="entry name" value="IV_pilin_GFxxxE"/>
    <property type="match status" value="1"/>
</dbReference>
<dbReference type="Pfam" id="PF07596">
    <property type="entry name" value="SBP_bac_10"/>
    <property type="match status" value="1"/>
</dbReference>
<evidence type="ECO:0000313" key="2">
    <source>
        <dbReference type="EMBL" id="TWT73802.1"/>
    </source>
</evidence>
<dbReference type="PANTHER" id="PTHR30093">
    <property type="entry name" value="GENERAL SECRETION PATHWAY PROTEIN G"/>
    <property type="match status" value="1"/>
</dbReference>
<dbReference type="InterPro" id="IPR045584">
    <property type="entry name" value="Pilin-like"/>
</dbReference>
<dbReference type="SUPFAM" id="SSF54523">
    <property type="entry name" value="Pili subunits"/>
    <property type="match status" value="1"/>
</dbReference>
<gene>
    <name evidence="2" type="primary">pilE1</name>
    <name evidence="2" type="ORF">Pla123a_36960</name>
</gene>
<evidence type="ECO:0000313" key="3">
    <source>
        <dbReference type="Proteomes" id="UP000318478"/>
    </source>
</evidence>
<protein>
    <submittedName>
        <fullName evidence="2">Fimbrial protein</fullName>
    </submittedName>
</protein>
<dbReference type="Gene3D" id="3.30.700.10">
    <property type="entry name" value="Glycoprotein, Type 4 Pilin"/>
    <property type="match status" value="1"/>
</dbReference>
<dbReference type="Pfam" id="PF07963">
    <property type="entry name" value="N_methyl"/>
    <property type="match status" value="1"/>
</dbReference>
<dbReference type="InterPro" id="IPR012902">
    <property type="entry name" value="N_methyl_site"/>
</dbReference>
<dbReference type="Proteomes" id="UP000318478">
    <property type="component" value="Unassembled WGS sequence"/>
</dbReference>
<comment type="caution">
    <text evidence="2">The sequence shown here is derived from an EMBL/GenBank/DDBJ whole genome shotgun (WGS) entry which is preliminary data.</text>
</comment>
<sequence>MTARRGFTLVELLVVVAIIGVLIALLLPAVQAARAAARRTSCANNQRQIGLAFHLYLEANEGRFPRSSHSAFAHRELTWGARIGPYLEPSYEPAMGALPDALMLGPYRCPEDTRGDARLWSYGKNAWLELTKSESGAAHGAAEGPTYHKLRSIPSTSRTVLVGELDTGSTADHIMAHFWLTGGEPEVAADRHQSVSNFLWVDAHVSPHALEETFSIDQQLDRWDPGAAALP</sequence>